<organism evidence="1 2">
    <name type="scientific">Saccharothrix yanglingensis</name>
    <dbReference type="NCBI Taxonomy" id="659496"/>
    <lineage>
        <taxon>Bacteria</taxon>
        <taxon>Bacillati</taxon>
        <taxon>Actinomycetota</taxon>
        <taxon>Actinomycetes</taxon>
        <taxon>Pseudonocardiales</taxon>
        <taxon>Pseudonocardiaceae</taxon>
        <taxon>Saccharothrix</taxon>
    </lineage>
</organism>
<protein>
    <recommendedName>
        <fullName evidence="3">Transcriptional regulator</fullName>
    </recommendedName>
</protein>
<name>A0ABU0WW09_9PSEU</name>
<evidence type="ECO:0000313" key="1">
    <source>
        <dbReference type="EMBL" id="MDQ2584056.1"/>
    </source>
</evidence>
<sequence length="287" mass="31061">MERAAYGYAQQYPVIPPGVLWPSVSGQITRLNDVLAHPQPQQVHRRVAVLLGVLTGVAGHLLLDLNRHDDACRYFDVAGSAAREAESPDLAAWVLAVHSLGPFFKGDHRAAVELLVRADREGTASSPRRRAWISALLARATAALGDTQAGLKALDDAHHHTQAISDPPTGTDFFDAARLDGMAGTTHLLLRRTEHAAPLLRSALERRAATDVKGRALLALDLAECHLHDNEPDEAARVAISALDWADKTMVDPILTRAEAIRVHVIRSTGSANTRGLDARLQEATRD</sequence>
<reference evidence="1 2" key="1">
    <citation type="submission" date="2017-06" db="EMBL/GenBank/DDBJ databases">
        <title>Cultured bacterium strain Saccharothrix yanglingensis Hhs.015.</title>
        <authorList>
            <person name="Xia Y."/>
        </authorList>
    </citation>
    <scope>NUCLEOTIDE SEQUENCE [LARGE SCALE GENOMIC DNA]</scope>
    <source>
        <strain evidence="1 2">Hhs.015</strain>
    </source>
</reference>
<comment type="caution">
    <text evidence="1">The sequence shown here is derived from an EMBL/GenBank/DDBJ whole genome shotgun (WGS) entry which is preliminary data.</text>
</comment>
<evidence type="ECO:0000313" key="2">
    <source>
        <dbReference type="Proteomes" id="UP001225605"/>
    </source>
</evidence>
<dbReference type="InterPro" id="IPR011990">
    <property type="entry name" value="TPR-like_helical_dom_sf"/>
</dbReference>
<dbReference type="Gene3D" id="1.25.40.10">
    <property type="entry name" value="Tetratricopeptide repeat domain"/>
    <property type="match status" value="1"/>
</dbReference>
<keyword evidence="2" id="KW-1185">Reference proteome</keyword>
<gene>
    <name evidence="1" type="ORF">CKY47_08700</name>
</gene>
<dbReference type="EMBL" id="NSDM01000003">
    <property type="protein sequence ID" value="MDQ2584056.1"/>
    <property type="molecule type" value="Genomic_DNA"/>
</dbReference>
<accession>A0ABU0WW09</accession>
<evidence type="ECO:0008006" key="3">
    <source>
        <dbReference type="Google" id="ProtNLM"/>
    </source>
</evidence>
<dbReference type="SUPFAM" id="SSF48452">
    <property type="entry name" value="TPR-like"/>
    <property type="match status" value="1"/>
</dbReference>
<proteinExistence type="predicted"/>
<dbReference type="Proteomes" id="UP001225605">
    <property type="component" value="Unassembled WGS sequence"/>
</dbReference>